<dbReference type="InterPro" id="IPR050935">
    <property type="entry name" value="Bromo_chromatin_reader"/>
</dbReference>
<accession>A0AAV5US63</accession>
<feature type="domain" description="NET" evidence="2">
    <location>
        <begin position="13"/>
        <end position="96"/>
    </location>
</feature>
<dbReference type="EMBL" id="BTSY01000001">
    <property type="protein sequence ID" value="GMT09072.1"/>
    <property type="molecule type" value="Genomic_DNA"/>
</dbReference>
<organism evidence="3 4">
    <name type="scientific">Pristionchus fissidentatus</name>
    <dbReference type="NCBI Taxonomy" id="1538716"/>
    <lineage>
        <taxon>Eukaryota</taxon>
        <taxon>Metazoa</taxon>
        <taxon>Ecdysozoa</taxon>
        <taxon>Nematoda</taxon>
        <taxon>Chromadorea</taxon>
        <taxon>Rhabditida</taxon>
        <taxon>Rhabditina</taxon>
        <taxon>Diplogasteromorpha</taxon>
        <taxon>Diplogasteroidea</taxon>
        <taxon>Neodiplogasteridae</taxon>
        <taxon>Pristionchus</taxon>
    </lineage>
</organism>
<dbReference type="InterPro" id="IPR027353">
    <property type="entry name" value="NET_dom"/>
</dbReference>
<dbReference type="AlphaFoldDB" id="A0AAV5US63"/>
<dbReference type="Gene3D" id="1.20.1270.220">
    <property type="match status" value="1"/>
</dbReference>
<feature type="region of interest" description="Disordered" evidence="1">
    <location>
        <begin position="1"/>
        <end position="21"/>
    </location>
</feature>
<gene>
    <name evidence="3" type="ORF">PFISCL1PPCAC_369</name>
</gene>
<dbReference type="Proteomes" id="UP001432322">
    <property type="component" value="Unassembled WGS sequence"/>
</dbReference>
<keyword evidence="4" id="KW-1185">Reference proteome</keyword>
<evidence type="ECO:0000259" key="2">
    <source>
        <dbReference type="PROSITE" id="PS51525"/>
    </source>
</evidence>
<protein>
    <recommendedName>
        <fullName evidence="2">NET domain-containing protein</fullName>
    </recommendedName>
</protein>
<dbReference type="PANTHER" id="PTHR22880">
    <property type="entry name" value="FALZ-RELATED BROMODOMAIN-CONTAINING PROTEINS"/>
    <property type="match status" value="1"/>
</dbReference>
<feature type="compositionally biased region" description="Polar residues" evidence="1">
    <location>
        <begin position="1"/>
        <end position="12"/>
    </location>
</feature>
<dbReference type="PROSITE" id="PS51525">
    <property type="entry name" value="NET"/>
    <property type="match status" value="1"/>
</dbReference>
<dbReference type="GO" id="GO:0005634">
    <property type="term" value="C:nucleus"/>
    <property type="evidence" value="ECO:0007669"/>
    <property type="project" value="TreeGrafter"/>
</dbReference>
<reference evidence="3" key="1">
    <citation type="submission" date="2023-10" db="EMBL/GenBank/DDBJ databases">
        <title>Genome assembly of Pristionchus species.</title>
        <authorList>
            <person name="Yoshida K."/>
            <person name="Sommer R.J."/>
        </authorList>
    </citation>
    <scope>NUCLEOTIDE SEQUENCE</scope>
    <source>
        <strain evidence="3">RS5133</strain>
    </source>
</reference>
<dbReference type="GO" id="GO:0006355">
    <property type="term" value="P:regulation of DNA-templated transcription"/>
    <property type="evidence" value="ECO:0007669"/>
    <property type="project" value="TreeGrafter"/>
</dbReference>
<comment type="caution">
    <text evidence="3">The sequence shown here is derived from an EMBL/GenBank/DDBJ whole genome shotgun (WGS) entry which is preliminary data.</text>
</comment>
<proteinExistence type="predicted"/>
<evidence type="ECO:0000313" key="4">
    <source>
        <dbReference type="Proteomes" id="UP001432322"/>
    </source>
</evidence>
<dbReference type="GO" id="GO:0000785">
    <property type="term" value="C:chromatin"/>
    <property type="evidence" value="ECO:0007669"/>
    <property type="project" value="TreeGrafter"/>
</dbReference>
<evidence type="ECO:0000256" key="1">
    <source>
        <dbReference type="SAM" id="MobiDB-lite"/>
    </source>
</evidence>
<dbReference type="PANTHER" id="PTHR22880:SF225">
    <property type="entry name" value="BROMODOMAIN-CONTAINING PROTEIN BET-1-RELATED"/>
    <property type="match status" value="1"/>
</dbReference>
<dbReference type="GO" id="GO:0006338">
    <property type="term" value="P:chromatin remodeling"/>
    <property type="evidence" value="ECO:0007669"/>
    <property type="project" value="TreeGrafter"/>
</dbReference>
<evidence type="ECO:0000313" key="3">
    <source>
        <dbReference type="EMBL" id="GMT09072.1"/>
    </source>
</evidence>
<name>A0AAV5US63_9BILA</name>
<dbReference type="Pfam" id="PF17035">
    <property type="entry name" value="BET"/>
    <property type="match status" value="1"/>
</dbReference>
<sequence>MEKTMQIPNYSFDSGDEESRQPMTYNELKTLAIRINKMPREGLATVVGIVDRREYQGNANFNPEDIDIDFEALLPITVRELEAFVNAFAPAKAAAAAETTPAAVPVAAASTSIPAAVVPVTDLAAPVAAESTSVHYAAAPVAAAAAPAPAMYWSDSSAAPLPYQYNQPIIEDDRPTNPFDQLDTEQMPLNFY</sequence>
<dbReference type="InterPro" id="IPR038336">
    <property type="entry name" value="NET_sf"/>
</dbReference>